<reference evidence="2 3" key="1">
    <citation type="journal article" date="2019" name="Sci. Rep.">
        <title>Comparative genomics of chytrid fungi reveal insights into the obligate biotrophic and pathogenic lifestyle of Synchytrium endobioticum.</title>
        <authorList>
            <person name="van de Vossenberg B.T.L.H."/>
            <person name="Warris S."/>
            <person name="Nguyen H.D.T."/>
            <person name="van Gent-Pelzer M.P.E."/>
            <person name="Joly D.L."/>
            <person name="van de Geest H.C."/>
            <person name="Bonants P.J.M."/>
            <person name="Smith D.S."/>
            <person name="Levesque C.A."/>
            <person name="van der Lee T.A.J."/>
        </authorList>
    </citation>
    <scope>NUCLEOTIDE SEQUENCE [LARGE SCALE GENOMIC DNA]</scope>
    <source>
        <strain evidence="2 3">CBS 675.73</strain>
    </source>
</reference>
<dbReference type="Gene3D" id="1.10.443.10">
    <property type="entry name" value="Intergrase catalytic core"/>
    <property type="match status" value="1"/>
</dbReference>
<dbReference type="EMBL" id="QEAP01000119">
    <property type="protein sequence ID" value="TPX74577.1"/>
    <property type="molecule type" value="Genomic_DNA"/>
</dbReference>
<dbReference type="AlphaFoldDB" id="A0A507FG84"/>
<keyword evidence="3" id="KW-1185">Reference proteome</keyword>
<evidence type="ECO:0000313" key="3">
    <source>
        <dbReference type="Proteomes" id="UP000320333"/>
    </source>
</evidence>
<sequence>MPETDAPPAIMRTKRIAQTGKVSQRFKIPPRYQEAMSAGIKASLERLSLTQMATAVPAHGSKPLKSNSITTYKKHINGLRYMCALLGDHDSQLMLLDNPPACPPSMNKDTIVKFITFKREEAGTPLVHNNEPVLDVFGDPVYCQGGWNDPNGVAQLLTALTSVHQARGVEENEPYCDPCNTCIELDKQGDRFGCDSCRGRGFPRLWRRGNPCRNIDVKNTMARSTRNAAGYRALGDSPLTPQELLNIRQHLLGKGLAGFQEWTMLLCGSFMFCREFEIAEFKTEPIQRGNTIDYNCINWDVTVFSPTGEIEGLGFTLLGKADVRPVNVIMWRIDDFPMLCPLKHLLAWIFLSGISSGYLFPSKHELERILEARKTNPGSHIHCKEGISYESVLSQIKSTCRTCIPNRDGPFGTHCMRKTGYLLAYWGGGEDSDVFKCARHRTPAMGANYKRDALGLMAVANARNGNEGEIVAPKFKPIFVQDIQLTRSVNRTHDLGIPTDKSVYSVAYKFITQDCKVSSDNPLITPIYISNAISNASRTRTVRQELDQILSSLHPATAKTIVALVSRLVTDAKYQTTEIAPVVIEFHHDELEDDLDHDLERCGRNNVDIDATNSVPAPTNIVLAATNSVPAATSSVAATCSVAATSSVAATNSTAAMNGAPGLSVNPETAGGTQLVSAASAQSLTHLAPHSSVIPQSSAPIERTIVRTRTIIIQNPVAPYPQPPICLPLKVKRGGQHDLEERSTVKDLRGAAKIRKICEILAGAPPDTDLTNGARSFVNQCRSIVGCLNNHFSGDVDAFIQHHQIISTSSFRSKKCLGRIDHSCGQR</sequence>
<dbReference type="GO" id="GO:0015074">
    <property type="term" value="P:DNA integration"/>
    <property type="evidence" value="ECO:0007669"/>
    <property type="project" value="InterPro"/>
</dbReference>
<evidence type="ECO:0000256" key="1">
    <source>
        <dbReference type="ARBA" id="ARBA00023172"/>
    </source>
</evidence>
<dbReference type="OrthoDB" id="2133769at2759"/>
<comment type="caution">
    <text evidence="2">The sequence shown here is derived from an EMBL/GenBank/DDBJ whole genome shotgun (WGS) entry which is preliminary data.</text>
</comment>
<evidence type="ECO:0000313" key="2">
    <source>
        <dbReference type="EMBL" id="TPX74577.1"/>
    </source>
</evidence>
<dbReference type="SUPFAM" id="SSF56349">
    <property type="entry name" value="DNA breaking-rejoining enzymes"/>
    <property type="match status" value="1"/>
</dbReference>
<keyword evidence="1" id="KW-0233">DNA recombination</keyword>
<dbReference type="GO" id="GO:0006310">
    <property type="term" value="P:DNA recombination"/>
    <property type="evidence" value="ECO:0007669"/>
    <property type="project" value="UniProtKB-KW"/>
</dbReference>
<accession>A0A507FG84</accession>
<gene>
    <name evidence="2" type="ORF">CcCBS67573_g04170</name>
</gene>
<name>A0A507FG84_9FUNG</name>
<protein>
    <submittedName>
        <fullName evidence="2">Uncharacterized protein</fullName>
    </submittedName>
</protein>
<organism evidence="2 3">
    <name type="scientific">Chytriomyces confervae</name>
    <dbReference type="NCBI Taxonomy" id="246404"/>
    <lineage>
        <taxon>Eukaryota</taxon>
        <taxon>Fungi</taxon>
        <taxon>Fungi incertae sedis</taxon>
        <taxon>Chytridiomycota</taxon>
        <taxon>Chytridiomycota incertae sedis</taxon>
        <taxon>Chytridiomycetes</taxon>
        <taxon>Chytridiales</taxon>
        <taxon>Chytriomycetaceae</taxon>
        <taxon>Chytriomyces</taxon>
    </lineage>
</organism>
<dbReference type="GO" id="GO:0003677">
    <property type="term" value="F:DNA binding"/>
    <property type="evidence" value="ECO:0007669"/>
    <property type="project" value="InterPro"/>
</dbReference>
<proteinExistence type="predicted"/>
<dbReference type="InterPro" id="IPR011010">
    <property type="entry name" value="DNA_brk_join_enz"/>
</dbReference>
<dbReference type="InterPro" id="IPR013762">
    <property type="entry name" value="Integrase-like_cat_sf"/>
</dbReference>
<dbReference type="Proteomes" id="UP000320333">
    <property type="component" value="Unassembled WGS sequence"/>
</dbReference>